<protein>
    <submittedName>
        <fullName evidence="2">Uncharacterized protein</fullName>
    </submittedName>
</protein>
<organism evidence="2 3">
    <name type="scientific">Thioclava kandeliae</name>
    <dbReference type="NCBI Taxonomy" id="3070818"/>
    <lineage>
        <taxon>Bacteria</taxon>
        <taxon>Pseudomonadati</taxon>
        <taxon>Pseudomonadota</taxon>
        <taxon>Alphaproteobacteria</taxon>
        <taxon>Rhodobacterales</taxon>
        <taxon>Paracoccaceae</taxon>
        <taxon>Thioclava</taxon>
    </lineage>
</organism>
<evidence type="ECO:0000313" key="3">
    <source>
        <dbReference type="Proteomes" id="UP001438953"/>
    </source>
</evidence>
<reference evidence="2 3" key="1">
    <citation type="submission" date="2024-01" db="EMBL/GenBank/DDBJ databases">
        <authorList>
            <person name="Deng Y."/>
            <person name="Su J."/>
        </authorList>
    </citation>
    <scope>NUCLEOTIDE SEQUENCE [LARGE SCALE GENOMIC DNA]</scope>
    <source>
        <strain evidence="2 3">CPCC 100088</strain>
    </source>
</reference>
<accession>A0ABV1SMM6</accession>
<comment type="caution">
    <text evidence="2">The sequence shown here is derived from an EMBL/GenBank/DDBJ whole genome shotgun (WGS) entry which is preliminary data.</text>
</comment>
<reference evidence="2 3" key="2">
    <citation type="submission" date="2024-06" db="EMBL/GenBank/DDBJ databases">
        <title>Thioclava kandeliae sp. nov. from a rhizosphere soil sample of Kandelia candel in a mangrove.</title>
        <authorList>
            <person name="Mu T."/>
        </authorList>
    </citation>
    <scope>NUCLEOTIDE SEQUENCE [LARGE SCALE GENOMIC DNA]</scope>
    <source>
        <strain evidence="2 3">CPCC 100088</strain>
    </source>
</reference>
<dbReference type="Proteomes" id="UP001438953">
    <property type="component" value="Unassembled WGS sequence"/>
</dbReference>
<gene>
    <name evidence="2" type="ORF">VSX56_20510</name>
</gene>
<feature type="compositionally biased region" description="Polar residues" evidence="1">
    <location>
        <begin position="84"/>
        <end position="97"/>
    </location>
</feature>
<evidence type="ECO:0000256" key="1">
    <source>
        <dbReference type="SAM" id="MobiDB-lite"/>
    </source>
</evidence>
<keyword evidence="3" id="KW-1185">Reference proteome</keyword>
<proteinExistence type="predicted"/>
<evidence type="ECO:0000313" key="2">
    <source>
        <dbReference type="EMBL" id="MER5174115.1"/>
    </source>
</evidence>
<sequence>MGLAQLEPGPRADPFIGKERILYLAEGAAALGGIGDEIGAIQIEQRDLVTRQKAVSRRQGEDKGLAAASCVFTSPRRPGLRVSPRSSWPMTSTSTIS</sequence>
<feature type="region of interest" description="Disordered" evidence="1">
    <location>
        <begin position="76"/>
        <end position="97"/>
    </location>
</feature>
<name>A0ABV1SMM6_9RHOB</name>
<dbReference type="EMBL" id="JAYWLC010000068">
    <property type="protein sequence ID" value="MER5174115.1"/>
    <property type="molecule type" value="Genomic_DNA"/>
</dbReference>